<sequence length="336" mass="38456">MYYLSFEPEDFATDAFFCSWVLHPTPEAEHFWLDWLKNNPTKARDIELARQMVLLAASDEVPAPGSETVDRIWQGIEEGKNRKVINFRNRVIWLKAAAAVVLLLVAFGGYFYRTGQKHTYHTAFGESRRVLLPDGTLVTLNANSSMRVADRWGRRTEREVWLEGEAFFSVSKLKKAGHAVKFTVHTHDLNVEVRGTEFNVNTRQDQTQVVLSEGLVHLQLHDRSEKEIRMKPGDLVDFSRSKQRLHVRHLPDASPMYSWKNNRWTLNDASLAEIAVLIQETYGVTVTIENDSLKRQIVNGIVPTDNMGDLLSALESILPITITHEEHRVTIRGRPD</sequence>
<organism evidence="4 5">
    <name type="scientific">Dyadobacter soli</name>
    <dbReference type="NCBI Taxonomy" id="659014"/>
    <lineage>
        <taxon>Bacteria</taxon>
        <taxon>Pseudomonadati</taxon>
        <taxon>Bacteroidota</taxon>
        <taxon>Cytophagia</taxon>
        <taxon>Cytophagales</taxon>
        <taxon>Spirosomataceae</taxon>
        <taxon>Dyadobacter</taxon>
    </lineage>
</organism>
<evidence type="ECO:0000313" key="4">
    <source>
        <dbReference type="EMBL" id="SDF75941.1"/>
    </source>
</evidence>
<dbReference type="RefSeq" id="WP_176885051.1">
    <property type="nucleotide sequence ID" value="NZ_FNAN01000012.1"/>
</dbReference>
<evidence type="ECO:0000259" key="2">
    <source>
        <dbReference type="Pfam" id="PF04773"/>
    </source>
</evidence>
<evidence type="ECO:0000256" key="1">
    <source>
        <dbReference type="SAM" id="Phobius"/>
    </source>
</evidence>
<dbReference type="STRING" id="659014.SAMN04487996_112118"/>
<keyword evidence="1" id="KW-0472">Membrane</keyword>
<dbReference type="PANTHER" id="PTHR30273:SF2">
    <property type="entry name" value="PROTEIN FECR"/>
    <property type="match status" value="1"/>
</dbReference>
<dbReference type="AlphaFoldDB" id="A0A1G7NPS3"/>
<dbReference type="InterPro" id="IPR006860">
    <property type="entry name" value="FecR"/>
</dbReference>
<dbReference type="EMBL" id="FNAN01000012">
    <property type="protein sequence ID" value="SDF75941.1"/>
    <property type="molecule type" value="Genomic_DNA"/>
</dbReference>
<protein>
    <submittedName>
        <fullName evidence="4">FecR family protein</fullName>
    </submittedName>
</protein>
<keyword evidence="1" id="KW-0812">Transmembrane</keyword>
<evidence type="ECO:0000259" key="3">
    <source>
        <dbReference type="Pfam" id="PF16344"/>
    </source>
</evidence>
<name>A0A1G7NPS3_9BACT</name>
<dbReference type="GO" id="GO:0016989">
    <property type="term" value="F:sigma factor antagonist activity"/>
    <property type="evidence" value="ECO:0007669"/>
    <property type="project" value="TreeGrafter"/>
</dbReference>
<accession>A0A1G7NPS3</accession>
<proteinExistence type="predicted"/>
<dbReference type="Proteomes" id="UP000198748">
    <property type="component" value="Unassembled WGS sequence"/>
</dbReference>
<dbReference type="Pfam" id="PF16344">
    <property type="entry name" value="FecR_C"/>
    <property type="match status" value="1"/>
</dbReference>
<feature type="transmembrane region" description="Helical" evidence="1">
    <location>
        <begin position="92"/>
        <end position="112"/>
    </location>
</feature>
<keyword evidence="5" id="KW-1185">Reference proteome</keyword>
<dbReference type="Gene3D" id="2.60.120.1440">
    <property type="match status" value="1"/>
</dbReference>
<dbReference type="InterPro" id="IPR032508">
    <property type="entry name" value="FecR_C"/>
</dbReference>
<dbReference type="Gene3D" id="3.55.50.30">
    <property type="match status" value="1"/>
</dbReference>
<keyword evidence="1" id="KW-1133">Transmembrane helix</keyword>
<dbReference type="InterPro" id="IPR012373">
    <property type="entry name" value="Ferrdict_sens_TM"/>
</dbReference>
<evidence type="ECO:0000313" key="5">
    <source>
        <dbReference type="Proteomes" id="UP000198748"/>
    </source>
</evidence>
<gene>
    <name evidence="4" type="ORF">SAMN04487996_112118</name>
</gene>
<dbReference type="Pfam" id="PF04773">
    <property type="entry name" value="FecR"/>
    <property type="match status" value="1"/>
</dbReference>
<reference evidence="5" key="1">
    <citation type="submission" date="2016-10" db="EMBL/GenBank/DDBJ databases">
        <authorList>
            <person name="Varghese N."/>
            <person name="Submissions S."/>
        </authorList>
    </citation>
    <scope>NUCLEOTIDE SEQUENCE [LARGE SCALE GENOMIC DNA]</scope>
    <source>
        <strain evidence="5">DSM 25329</strain>
    </source>
</reference>
<dbReference type="PIRSF" id="PIRSF018266">
    <property type="entry name" value="FecR"/>
    <property type="match status" value="1"/>
</dbReference>
<feature type="domain" description="Protein FecR C-terminal" evidence="3">
    <location>
        <begin position="265"/>
        <end position="331"/>
    </location>
</feature>
<dbReference type="PANTHER" id="PTHR30273">
    <property type="entry name" value="PERIPLASMIC SIGNAL SENSOR AND SIGMA FACTOR ACTIVATOR FECR-RELATED"/>
    <property type="match status" value="1"/>
</dbReference>
<feature type="domain" description="FecR protein" evidence="2">
    <location>
        <begin position="119"/>
        <end position="216"/>
    </location>
</feature>